<name>A0A6J8CA50_MYTCO</name>
<dbReference type="PANTHER" id="PTHR20872:SF1">
    <property type="entry name" value="F-BOX DOMAIN-CONTAINING PROTEIN"/>
    <property type="match status" value="1"/>
</dbReference>
<reference evidence="1 2" key="1">
    <citation type="submission" date="2020-06" db="EMBL/GenBank/DDBJ databases">
        <authorList>
            <person name="Li R."/>
            <person name="Bekaert M."/>
        </authorList>
    </citation>
    <scope>NUCLEOTIDE SEQUENCE [LARGE SCALE GENOMIC DNA]</scope>
    <source>
        <strain evidence="2">wild</strain>
    </source>
</reference>
<evidence type="ECO:0008006" key="3">
    <source>
        <dbReference type="Google" id="ProtNLM"/>
    </source>
</evidence>
<gene>
    <name evidence="1" type="ORF">MCOR_27413</name>
</gene>
<proteinExistence type="predicted"/>
<organism evidence="1 2">
    <name type="scientific">Mytilus coruscus</name>
    <name type="common">Sea mussel</name>
    <dbReference type="NCBI Taxonomy" id="42192"/>
    <lineage>
        <taxon>Eukaryota</taxon>
        <taxon>Metazoa</taxon>
        <taxon>Spiralia</taxon>
        <taxon>Lophotrochozoa</taxon>
        <taxon>Mollusca</taxon>
        <taxon>Bivalvia</taxon>
        <taxon>Autobranchia</taxon>
        <taxon>Pteriomorphia</taxon>
        <taxon>Mytilida</taxon>
        <taxon>Mytiloidea</taxon>
        <taxon>Mytilidae</taxon>
        <taxon>Mytilinae</taxon>
        <taxon>Mytilus</taxon>
    </lineage>
</organism>
<dbReference type="EMBL" id="CACVKT020004985">
    <property type="protein sequence ID" value="CAC5392482.1"/>
    <property type="molecule type" value="Genomic_DNA"/>
</dbReference>
<protein>
    <recommendedName>
        <fullName evidence="3">F-box domain-containing protein</fullName>
    </recommendedName>
</protein>
<dbReference type="InterPro" id="IPR032675">
    <property type="entry name" value="LRR_dom_sf"/>
</dbReference>
<evidence type="ECO:0000313" key="1">
    <source>
        <dbReference type="EMBL" id="CAC5392482.1"/>
    </source>
</evidence>
<accession>A0A6J8CA50</accession>
<dbReference type="AlphaFoldDB" id="A0A6J8CA50"/>
<evidence type="ECO:0000313" key="2">
    <source>
        <dbReference type="Proteomes" id="UP000507470"/>
    </source>
</evidence>
<dbReference type="OrthoDB" id="9974792at2759"/>
<dbReference type="Proteomes" id="UP000507470">
    <property type="component" value="Unassembled WGS sequence"/>
</dbReference>
<sequence>MSDRLSVVYLPSISVVQILSYLTWEDKIAVSSAFPVWDIILSSASAWPIVVYENELIENAYFIPERRSRFMSCIKQYGQYIKNITIEFAFEVGHGGLNIFQAISKYCVNLRGFLLVQEWEVGSIGIDLDSCAIESVCQILEKCTKLQSVGVNYCDNEYHVEQDIGLLDVIVNKNLAHKITQLEISCMLFYEDFDQREFPVLTKFPNLKKLRTRREIMTSSLLLELVNNSLQELTLVQEEELPFPLQNDLNEDFWKLVLKTCPNFKLDLVLRYLMVIKENFPRSMPLRCLTLDDLANIVTKGVLDHIIDCYHNTLTTLKYTNSLLENNEAGDKRLPFALVDMIRRCPKFKCLQYGFPLSSTSVLLIARIRKLKILILHGVEISYEYDWPKNSDWPPEFIHWLKECGSSQGKLEDTVSGLQDRKWRLTYDPFTLDDRLNALFL</sequence>
<dbReference type="Gene3D" id="3.80.10.10">
    <property type="entry name" value="Ribonuclease Inhibitor"/>
    <property type="match status" value="1"/>
</dbReference>
<dbReference type="PANTHER" id="PTHR20872">
    <property type="match status" value="1"/>
</dbReference>
<keyword evidence="2" id="KW-1185">Reference proteome</keyword>